<dbReference type="SUPFAM" id="SSF47473">
    <property type="entry name" value="EF-hand"/>
    <property type="match status" value="1"/>
</dbReference>
<comment type="similarity">
    <text evidence="1">Belongs to the TPPP family.</text>
</comment>
<feature type="compositionally biased region" description="Low complexity" evidence="3">
    <location>
        <begin position="7"/>
        <end position="21"/>
    </location>
</feature>
<feature type="compositionally biased region" description="Low complexity" evidence="3">
    <location>
        <begin position="75"/>
        <end position="91"/>
    </location>
</feature>
<dbReference type="Proteomes" id="UP001165122">
    <property type="component" value="Unassembled WGS sequence"/>
</dbReference>
<evidence type="ECO:0000256" key="3">
    <source>
        <dbReference type="SAM" id="MobiDB-lite"/>
    </source>
</evidence>
<feature type="compositionally biased region" description="Basic residues" evidence="3">
    <location>
        <begin position="65"/>
        <end position="74"/>
    </location>
</feature>
<protein>
    <submittedName>
        <fullName evidence="4">Uncharacterized protein</fullName>
    </submittedName>
</protein>
<evidence type="ECO:0000256" key="1">
    <source>
        <dbReference type="ARBA" id="ARBA00010994"/>
    </source>
</evidence>
<dbReference type="AlphaFoldDB" id="A0A9W7F796"/>
<accession>A0A9W7F796</accession>
<sequence length="876" mass="98226">MNANLISASTFLSSPSSPYNYRRPRTPVSYTAVVPPKAQTPTTNRQDHGVSTPQISQTKTPSKTPKAKTPKKIPNKTSNKTPNKTPKIITTRSAAKSRYFVKGASKYEGLDDEMRSNIKTTQSTVAGSTKPPRGAPLASTSNNSSKKQNLSTFLNYTPEKENLDLGRTSPALSEDSLSQFLRPNTPEHAIVRTYMLAGARMATFWNRIAVTKLLRAFLLWNRNASHIKTSVLCGGRILNGLWRRKSQRKTLTAFSKWRHKTLKFKVEHQSTSIYNKRNTRLLFRVWKTVVVGVYRRCFMKWLTIIKFEDRMERNELVNELESLRIEIEKTKELYKTTKSLNTQLASRCLKSETNSVGYLKRVRNVNCAAAISKLEVMVNGRKTLGLIVGEGRSRRLLKALKLHPLSVSFRKWEAYNLACIYYEKNRNRSVNDTRNWLDDRVPRLESQNTNLNKCLQESKWSNSVLAKEVVRAGDTNSRLKVELEDCYGKLEQHVTKEIELEREVITLRGMLEGQVDKLLTLQAERGASPEKKPDSPPAASGRGLSQSQNSLLVKLEREANQVMEGLGGGAGLAMRDLEGRFDTHTEIDPKILSEVRGTAVQGVLVTNSDGLDDMFRHYSRNQHTGAQSKRKRGGAYTVDSSGIRIMDEHGWIRCCKEMGMSKSLSTSKLLACFRSCSYTSENEVKAVCDESGFCSSIACVAVVSRMGVGGVEKNEETAREMVAQLLSEIDLAAKFLKCPEPIKVGRKCEDVAFEIFQNYCGVLERKKGGGATMNSNNFSKFVKEFGLLHGVQSTGGKIDTVFQQVVSKRSRKSDNKKTAEVRHTGTHSTRRLMTFDDFLLGLAGLARIKDFNRELEGVEDEVVVKEVVGALVDSRN</sequence>
<comment type="caution">
    <text evidence="4">The sequence shown here is derived from an EMBL/GenBank/DDBJ whole genome shotgun (WGS) entry which is preliminary data.</text>
</comment>
<evidence type="ECO:0000313" key="4">
    <source>
        <dbReference type="EMBL" id="GMI03394.1"/>
    </source>
</evidence>
<dbReference type="EMBL" id="BRXW01000057">
    <property type="protein sequence ID" value="GMI03394.1"/>
    <property type="molecule type" value="Genomic_DNA"/>
</dbReference>
<feature type="region of interest" description="Disordered" evidence="3">
    <location>
        <begin position="1"/>
        <end position="92"/>
    </location>
</feature>
<gene>
    <name evidence="4" type="ORF">TrLO_g3005</name>
</gene>
<feature type="compositionally biased region" description="Polar residues" evidence="3">
    <location>
        <begin position="39"/>
        <end position="57"/>
    </location>
</feature>
<organism evidence="4 5">
    <name type="scientific">Triparma laevis f. longispina</name>
    <dbReference type="NCBI Taxonomy" id="1714387"/>
    <lineage>
        <taxon>Eukaryota</taxon>
        <taxon>Sar</taxon>
        <taxon>Stramenopiles</taxon>
        <taxon>Ochrophyta</taxon>
        <taxon>Bolidophyceae</taxon>
        <taxon>Parmales</taxon>
        <taxon>Triparmaceae</taxon>
        <taxon>Triparma</taxon>
    </lineage>
</organism>
<feature type="compositionally biased region" description="Polar residues" evidence="3">
    <location>
        <begin position="138"/>
        <end position="149"/>
    </location>
</feature>
<name>A0A9W7F796_9STRA</name>
<feature type="coiled-coil region" evidence="2">
    <location>
        <begin position="313"/>
        <end position="340"/>
    </location>
</feature>
<evidence type="ECO:0000313" key="5">
    <source>
        <dbReference type="Proteomes" id="UP001165122"/>
    </source>
</evidence>
<keyword evidence="2" id="KW-0175">Coiled coil</keyword>
<dbReference type="OrthoDB" id="195806at2759"/>
<dbReference type="GO" id="GO:0015631">
    <property type="term" value="F:tubulin binding"/>
    <property type="evidence" value="ECO:0007669"/>
    <property type="project" value="InterPro"/>
</dbReference>
<dbReference type="InterPro" id="IPR011992">
    <property type="entry name" value="EF-hand-dom_pair"/>
</dbReference>
<dbReference type="GO" id="GO:0046785">
    <property type="term" value="P:microtubule polymerization"/>
    <property type="evidence" value="ECO:0007669"/>
    <property type="project" value="InterPro"/>
</dbReference>
<proteinExistence type="inferred from homology"/>
<dbReference type="InterPro" id="IPR008907">
    <property type="entry name" value="TPP/p25"/>
</dbReference>
<evidence type="ECO:0000256" key="2">
    <source>
        <dbReference type="SAM" id="Coils"/>
    </source>
</evidence>
<dbReference type="Gene3D" id="1.10.238.10">
    <property type="entry name" value="EF-hand"/>
    <property type="match status" value="1"/>
</dbReference>
<keyword evidence="5" id="KW-1185">Reference proteome</keyword>
<feature type="region of interest" description="Disordered" evidence="3">
    <location>
        <begin position="120"/>
        <end position="149"/>
    </location>
</feature>
<feature type="region of interest" description="Disordered" evidence="3">
    <location>
        <begin position="524"/>
        <end position="547"/>
    </location>
</feature>
<reference evidence="5" key="1">
    <citation type="journal article" date="2023" name="Commun. Biol.">
        <title>Genome analysis of Parmales, the sister group of diatoms, reveals the evolutionary specialization of diatoms from phago-mixotrophs to photoautotrophs.</title>
        <authorList>
            <person name="Ban H."/>
            <person name="Sato S."/>
            <person name="Yoshikawa S."/>
            <person name="Yamada K."/>
            <person name="Nakamura Y."/>
            <person name="Ichinomiya M."/>
            <person name="Sato N."/>
            <person name="Blanc-Mathieu R."/>
            <person name="Endo H."/>
            <person name="Kuwata A."/>
            <person name="Ogata H."/>
        </authorList>
    </citation>
    <scope>NUCLEOTIDE SEQUENCE [LARGE SCALE GENOMIC DNA]</scope>
    <source>
        <strain evidence="5">NIES 3700</strain>
    </source>
</reference>
<dbReference type="Pfam" id="PF05517">
    <property type="entry name" value="p25-alpha"/>
    <property type="match status" value="1"/>
</dbReference>